<protein>
    <submittedName>
        <fullName evidence="1">Uncharacterized protein</fullName>
    </submittedName>
</protein>
<evidence type="ECO:0000313" key="2">
    <source>
        <dbReference type="Proteomes" id="UP000014065"/>
    </source>
</evidence>
<feature type="non-terminal residue" evidence="1">
    <location>
        <position position="52"/>
    </location>
</feature>
<gene>
    <name evidence="1" type="ORF">BG20_I2114</name>
</gene>
<dbReference type="EMBL" id="AHJG01000163">
    <property type="protein sequence ID" value="EPA05717.1"/>
    <property type="molecule type" value="Genomic_DNA"/>
</dbReference>
<evidence type="ECO:0000313" key="1">
    <source>
        <dbReference type="EMBL" id="EPA05717.1"/>
    </source>
</evidence>
<name>S2EMF9_9ARCH</name>
<organism evidence="1 2">
    <name type="scientific">Candidatus Nitrosarchaeum limnium BG20</name>
    <dbReference type="NCBI Taxonomy" id="859192"/>
    <lineage>
        <taxon>Archaea</taxon>
        <taxon>Nitrososphaerota</taxon>
        <taxon>Nitrososphaeria</taxon>
        <taxon>Nitrosopumilales</taxon>
        <taxon>Nitrosopumilaceae</taxon>
        <taxon>Nitrosarchaeum</taxon>
    </lineage>
</organism>
<proteinExistence type="predicted"/>
<reference evidence="1 2" key="1">
    <citation type="journal article" date="2012" name="J. Bacteriol.">
        <title>Genome Sequence of "Candidatus Nitrosoarchaeum limnia" BG20, a Low-Salinity Ammonia-Oxidizing Archaeon from the San Francisco Bay Estuary.</title>
        <authorList>
            <person name="Mosier A.C."/>
            <person name="Allen E.E."/>
            <person name="Kim M."/>
            <person name="Ferriera S."/>
            <person name="Francis C.A."/>
        </authorList>
    </citation>
    <scope>NUCLEOTIDE SEQUENCE [LARGE SCALE GENOMIC DNA]</scope>
    <source>
        <strain evidence="1 2">BG20</strain>
    </source>
</reference>
<sequence>MDYEKFCSQILDTNPKIRFATVYDQWAVRVGGGLRKGLTSLLSEHKENELVT</sequence>
<dbReference type="Proteomes" id="UP000014065">
    <property type="component" value="Unassembled WGS sequence"/>
</dbReference>
<keyword evidence="2" id="KW-1185">Reference proteome</keyword>
<accession>S2EMF9</accession>
<dbReference type="AlphaFoldDB" id="S2EMF9"/>
<comment type="caution">
    <text evidence="1">The sequence shown here is derived from an EMBL/GenBank/DDBJ whole genome shotgun (WGS) entry which is preliminary data.</text>
</comment>